<keyword evidence="11" id="KW-1185">Reference proteome</keyword>
<keyword evidence="2" id="KW-1003">Cell membrane</keyword>
<feature type="transmembrane region" description="Helical" evidence="9">
    <location>
        <begin position="190"/>
        <end position="209"/>
    </location>
</feature>
<evidence type="ECO:0000313" key="11">
    <source>
        <dbReference type="Proteomes" id="UP001183202"/>
    </source>
</evidence>
<keyword evidence="6 9" id="KW-0472">Membrane</keyword>
<feature type="transmembrane region" description="Helical" evidence="9">
    <location>
        <begin position="276"/>
        <end position="308"/>
    </location>
</feature>
<comment type="subcellular location">
    <subcellularLocation>
        <location evidence="1">Cell membrane</location>
        <topology evidence="1">Multi-pass membrane protein</topology>
    </subcellularLocation>
</comment>
<feature type="transmembrane region" description="Helical" evidence="9">
    <location>
        <begin position="320"/>
        <end position="337"/>
    </location>
</feature>
<evidence type="ECO:0000256" key="4">
    <source>
        <dbReference type="ARBA" id="ARBA00022692"/>
    </source>
</evidence>
<evidence type="ECO:0000256" key="1">
    <source>
        <dbReference type="ARBA" id="ARBA00004651"/>
    </source>
</evidence>
<accession>A0ABU2NB36</accession>
<evidence type="ECO:0000256" key="2">
    <source>
        <dbReference type="ARBA" id="ARBA00022475"/>
    </source>
</evidence>
<feature type="compositionally biased region" description="Low complexity" evidence="8">
    <location>
        <begin position="399"/>
        <end position="427"/>
    </location>
</feature>
<gene>
    <name evidence="10" type="ORF">RM445_16685</name>
</gene>
<comment type="caution">
    <text evidence="10">The sequence shown here is derived from an EMBL/GenBank/DDBJ whole genome shotgun (WGS) entry which is preliminary data.</text>
</comment>
<feature type="transmembrane region" description="Helical" evidence="9">
    <location>
        <begin position="158"/>
        <end position="184"/>
    </location>
</feature>
<feature type="transmembrane region" description="Helical" evidence="9">
    <location>
        <begin position="85"/>
        <end position="105"/>
    </location>
</feature>
<dbReference type="Proteomes" id="UP001183202">
    <property type="component" value="Unassembled WGS sequence"/>
</dbReference>
<dbReference type="Pfam" id="PF09594">
    <property type="entry name" value="GT87"/>
    <property type="match status" value="1"/>
</dbReference>
<evidence type="ECO:0000313" key="10">
    <source>
        <dbReference type="EMBL" id="MDT0351168.1"/>
    </source>
</evidence>
<dbReference type="EMBL" id="JAVREJ010000011">
    <property type="protein sequence ID" value="MDT0351168.1"/>
    <property type="molecule type" value="Genomic_DNA"/>
</dbReference>
<sequence>MALLVLACVAGAVALHLAFPPPLVALLPSPDMHELHPDFDTFRASAVALTHGGDIYDTPAKLRNLNPPVLAVLLAPFALLDALPAYRLFVVLTLIMVVGAVVVVARELRLTAGPTAAVVLVVLASSPLHGTLLLGQIYGLLLVGLVAGWVAERHGHPLLAAACYGVTVALKPSLAPLLLLPLVLRRWRPAAAGFGGAAAASLLGVLVAGPASGRQWLRIGLSEPVPDTADNASLPGLAVRLGLPSAVGTVLGLAVLTGTLAVLYRRRGQVDPAGTAPWAVLAAGLLMSPIAWHNYLMLLWPGVLLFIARGIPTPHRPGRAAVLLAVAVVPVSWNALWPAGEWWALPGRTLYCVVLLAYWWVLLSGASGSSSAGRVADGTERRDEPPTATALSVTSEPDTGSSSTASAAPGASSSAGGSSSVAVSGGT</sequence>
<feature type="transmembrane region" description="Helical" evidence="9">
    <location>
        <begin position="133"/>
        <end position="151"/>
    </location>
</feature>
<feature type="compositionally biased region" description="Polar residues" evidence="8">
    <location>
        <begin position="389"/>
        <end position="398"/>
    </location>
</feature>
<dbReference type="EC" id="2.4.-.-" evidence="10"/>
<evidence type="ECO:0000256" key="3">
    <source>
        <dbReference type="ARBA" id="ARBA00022679"/>
    </source>
</evidence>
<keyword evidence="10" id="KW-0328">Glycosyltransferase</keyword>
<name>A0ABU2NB36_9PSEU</name>
<evidence type="ECO:0000256" key="8">
    <source>
        <dbReference type="SAM" id="MobiDB-lite"/>
    </source>
</evidence>
<feature type="region of interest" description="Disordered" evidence="8">
    <location>
        <begin position="369"/>
        <end position="427"/>
    </location>
</feature>
<proteinExistence type="inferred from homology"/>
<reference evidence="11" key="1">
    <citation type="submission" date="2023-07" db="EMBL/GenBank/DDBJ databases">
        <title>30 novel species of actinomycetes from the DSMZ collection.</title>
        <authorList>
            <person name="Nouioui I."/>
        </authorList>
    </citation>
    <scope>NUCLEOTIDE SEQUENCE [LARGE SCALE GENOMIC DNA]</scope>
    <source>
        <strain evidence="11">DSM 45834</strain>
    </source>
</reference>
<evidence type="ECO:0000256" key="6">
    <source>
        <dbReference type="ARBA" id="ARBA00023136"/>
    </source>
</evidence>
<protein>
    <submittedName>
        <fullName evidence="10">Glycosyltransferase family 87 protein</fullName>
        <ecNumber evidence="10">2.4.-.-</ecNumber>
    </submittedName>
</protein>
<dbReference type="GO" id="GO:0016757">
    <property type="term" value="F:glycosyltransferase activity"/>
    <property type="evidence" value="ECO:0007669"/>
    <property type="project" value="UniProtKB-KW"/>
</dbReference>
<keyword evidence="5 9" id="KW-1133">Transmembrane helix</keyword>
<organism evidence="10 11">
    <name type="scientific">Pseudonocardia charpentierae</name>
    <dbReference type="NCBI Taxonomy" id="3075545"/>
    <lineage>
        <taxon>Bacteria</taxon>
        <taxon>Bacillati</taxon>
        <taxon>Actinomycetota</taxon>
        <taxon>Actinomycetes</taxon>
        <taxon>Pseudonocardiales</taxon>
        <taxon>Pseudonocardiaceae</taxon>
        <taxon>Pseudonocardia</taxon>
    </lineage>
</organism>
<evidence type="ECO:0000256" key="7">
    <source>
        <dbReference type="ARBA" id="ARBA00024033"/>
    </source>
</evidence>
<evidence type="ECO:0000256" key="9">
    <source>
        <dbReference type="SAM" id="Phobius"/>
    </source>
</evidence>
<keyword evidence="4 9" id="KW-0812">Transmembrane</keyword>
<dbReference type="RefSeq" id="WP_311557342.1">
    <property type="nucleotide sequence ID" value="NZ_JAVREJ010000011.1"/>
</dbReference>
<feature type="transmembrane region" description="Helical" evidence="9">
    <location>
        <begin position="241"/>
        <end position="264"/>
    </location>
</feature>
<comment type="similarity">
    <text evidence="7">Belongs to the glycosyltransferase 87 family.</text>
</comment>
<dbReference type="InterPro" id="IPR018584">
    <property type="entry name" value="GT87"/>
</dbReference>
<keyword evidence="3 10" id="KW-0808">Transferase</keyword>
<evidence type="ECO:0000256" key="5">
    <source>
        <dbReference type="ARBA" id="ARBA00022989"/>
    </source>
</evidence>
<feature type="transmembrane region" description="Helical" evidence="9">
    <location>
        <begin position="343"/>
        <end position="363"/>
    </location>
</feature>